<dbReference type="PROSITE" id="PS51154">
    <property type="entry name" value="MACRO"/>
    <property type="match status" value="1"/>
</dbReference>
<dbReference type="PANTHER" id="PTHR12521">
    <property type="entry name" value="PROTEIN C6ORF130"/>
    <property type="match status" value="1"/>
</dbReference>
<protein>
    <submittedName>
        <fullName evidence="3">O-acetyl-ADP-ribose deacetylase (Regulator of RNase III)</fullName>
    </submittedName>
</protein>
<reference evidence="3 4" key="1">
    <citation type="submission" date="2018-06" db="EMBL/GenBank/DDBJ databases">
        <title>Genomic Encyclopedia of Archaeal and Bacterial Type Strains, Phase II (KMG-II): from individual species to whole genera.</title>
        <authorList>
            <person name="Goeker M."/>
        </authorList>
    </citation>
    <scope>NUCLEOTIDE SEQUENCE [LARGE SCALE GENOMIC DNA]</scope>
    <source>
        <strain evidence="3 4">DSM 12408</strain>
    </source>
</reference>
<dbReference type="InterPro" id="IPR043472">
    <property type="entry name" value="Macro_dom-like"/>
</dbReference>
<dbReference type="SMART" id="SM00506">
    <property type="entry name" value="A1pp"/>
    <property type="match status" value="1"/>
</dbReference>
<dbReference type="EMBL" id="QLLQ01000023">
    <property type="protein sequence ID" value="RAJ19151.1"/>
    <property type="molecule type" value="Genomic_DNA"/>
</dbReference>
<feature type="domain" description="Macro" evidence="2">
    <location>
        <begin position="1"/>
        <end position="163"/>
    </location>
</feature>
<dbReference type="Pfam" id="PF01661">
    <property type="entry name" value="Macro"/>
    <property type="match status" value="1"/>
</dbReference>
<dbReference type="RefSeq" id="WP_066439069.1">
    <property type="nucleotide sequence ID" value="NZ_LZRN01000093.1"/>
</dbReference>
<name>A0A1A7QFB9_9FLAO</name>
<dbReference type="OrthoDB" id="9780211at2"/>
<comment type="catalytic activity">
    <reaction evidence="1">
        <text>an N-(ADP-alpha-D-ribosyl)-thymidine in DNA + H2O = a thymidine in DNA + ADP-D-ribose</text>
        <dbReference type="Rhea" id="RHEA:71655"/>
        <dbReference type="Rhea" id="RHEA-COMP:13556"/>
        <dbReference type="Rhea" id="RHEA-COMP:18051"/>
        <dbReference type="ChEBI" id="CHEBI:15377"/>
        <dbReference type="ChEBI" id="CHEBI:57967"/>
        <dbReference type="ChEBI" id="CHEBI:137386"/>
        <dbReference type="ChEBI" id="CHEBI:191199"/>
    </reaction>
    <physiologicalReaction direction="left-to-right" evidence="1">
        <dbReference type="Rhea" id="RHEA:71656"/>
    </physiologicalReaction>
</comment>
<sequence length="232" mass="26403">MAITKISGNIFNSKAQTIVNTVNCVGVMGKGIALVYRLRYPDMYKQYKIHCENGLLKPGTLWLYNKETNAPGILNFPTKNHWKYPSKIEWIKMGLQKFVETYEEKGITSIAFPLLGTHNGGLSQIEVTNLMDEFLSNCKIPIEIYDYDPNAEDDLFTTFRTKWLTLDENKIKLETGIQPQYARKITEIIKLGEVNSMITLANYKGVGEKTLEKAFSYVLNHSSPNQGELTFS</sequence>
<evidence type="ECO:0000256" key="1">
    <source>
        <dbReference type="ARBA" id="ARBA00035885"/>
    </source>
</evidence>
<dbReference type="InterPro" id="IPR050892">
    <property type="entry name" value="ADP-ribose_metab_enzymes"/>
</dbReference>
<dbReference type="STRING" id="49280.A9996_19030"/>
<dbReference type="Proteomes" id="UP000248987">
    <property type="component" value="Unassembled WGS sequence"/>
</dbReference>
<evidence type="ECO:0000313" key="4">
    <source>
        <dbReference type="Proteomes" id="UP000248987"/>
    </source>
</evidence>
<keyword evidence="4" id="KW-1185">Reference proteome</keyword>
<dbReference type="SUPFAM" id="SSF52949">
    <property type="entry name" value="Macro domain-like"/>
    <property type="match status" value="1"/>
</dbReference>
<comment type="caution">
    <text evidence="3">The sequence shown here is derived from an EMBL/GenBank/DDBJ whole genome shotgun (WGS) entry which is preliminary data.</text>
</comment>
<dbReference type="PANTHER" id="PTHR12521:SF0">
    <property type="entry name" value="ADP-RIBOSE GLYCOHYDROLASE OARD1"/>
    <property type="match status" value="1"/>
</dbReference>
<dbReference type="Gene3D" id="3.40.220.10">
    <property type="entry name" value="Leucine Aminopeptidase, subunit E, domain 1"/>
    <property type="match status" value="1"/>
</dbReference>
<evidence type="ECO:0000313" key="3">
    <source>
        <dbReference type="EMBL" id="RAJ19151.1"/>
    </source>
</evidence>
<gene>
    <name evidence="3" type="ORF">LX77_03604</name>
</gene>
<dbReference type="GO" id="GO:0140291">
    <property type="term" value="P:peptidyl-glutamate ADP-deribosylation"/>
    <property type="evidence" value="ECO:0007669"/>
    <property type="project" value="TreeGrafter"/>
</dbReference>
<proteinExistence type="predicted"/>
<evidence type="ECO:0000259" key="2">
    <source>
        <dbReference type="PROSITE" id="PS51154"/>
    </source>
</evidence>
<organism evidence="3 4">
    <name type="scientific">Gelidibacter algens</name>
    <dbReference type="NCBI Taxonomy" id="49280"/>
    <lineage>
        <taxon>Bacteria</taxon>
        <taxon>Pseudomonadati</taxon>
        <taxon>Bacteroidota</taxon>
        <taxon>Flavobacteriia</taxon>
        <taxon>Flavobacteriales</taxon>
        <taxon>Flavobacteriaceae</taxon>
        <taxon>Gelidibacter</taxon>
    </lineage>
</organism>
<accession>A0A1A7QFB9</accession>
<dbReference type="InterPro" id="IPR002589">
    <property type="entry name" value="Macro_dom"/>
</dbReference>
<dbReference type="AlphaFoldDB" id="A0A1A7QFB9"/>